<dbReference type="InterPro" id="IPR016135">
    <property type="entry name" value="UBQ-conjugating_enzyme/RWD"/>
</dbReference>
<accession>A0ABQ9UTF5</accession>
<evidence type="ECO:0000256" key="1">
    <source>
        <dbReference type="SAM" id="MobiDB-lite"/>
    </source>
</evidence>
<protein>
    <submittedName>
        <fullName evidence="2">Uncharacterized protein</fullName>
    </submittedName>
</protein>
<feature type="region of interest" description="Disordered" evidence="1">
    <location>
        <begin position="1"/>
        <end position="198"/>
    </location>
</feature>
<organism evidence="2 3">
    <name type="scientific">Saguinus oedipus</name>
    <name type="common">Cotton-top tamarin</name>
    <name type="synonym">Oedipomidas oedipus</name>
    <dbReference type="NCBI Taxonomy" id="9490"/>
    <lineage>
        <taxon>Eukaryota</taxon>
        <taxon>Metazoa</taxon>
        <taxon>Chordata</taxon>
        <taxon>Craniata</taxon>
        <taxon>Vertebrata</taxon>
        <taxon>Euteleostomi</taxon>
        <taxon>Mammalia</taxon>
        <taxon>Eutheria</taxon>
        <taxon>Euarchontoglires</taxon>
        <taxon>Primates</taxon>
        <taxon>Haplorrhini</taxon>
        <taxon>Platyrrhini</taxon>
        <taxon>Cebidae</taxon>
        <taxon>Callitrichinae</taxon>
        <taxon>Saguinus</taxon>
    </lineage>
</organism>
<dbReference type="EMBL" id="JASSZA010000010">
    <property type="protein sequence ID" value="KAK2099773.1"/>
    <property type="molecule type" value="Genomic_DNA"/>
</dbReference>
<dbReference type="Proteomes" id="UP001266305">
    <property type="component" value="Unassembled WGS sequence"/>
</dbReference>
<feature type="compositionally biased region" description="Gly residues" evidence="1">
    <location>
        <begin position="187"/>
        <end position="198"/>
    </location>
</feature>
<keyword evidence="3" id="KW-1185">Reference proteome</keyword>
<feature type="region of interest" description="Disordered" evidence="1">
    <location>
        <begin position="331"/>
        <end position="362"/>
    </location>
</feature>
<dbReference type="SUPFAM" id="SSF54495">
    <property type="entry name" value="UBC-like"/>
    <property type="match status" value="1"/>
</dbReference>
<sequence>MHTISPLPSADRPRLASVLHPGRRRTGAGPPPASARPTPTRCYGTDPQGPPHSPTGDTSAGRPPAPVPDASLGRQAGGLAINGRWAARPPQTKLGAPADRTRPYAPRARNRPAPEPGPRHQPQLGAHAPDPVARPPAGRDLPAAPGAPAQLPPPERAGRPTAVPAQPTRAGEERCARPTERASHSGVAGGGCARRRQGQGGAEAGAERGARRACWCGLCPFPLGRCRWFDPPPRVRCLVPAPAGLYHRAVPPGFLPPTTTINFPPPPGSAVGWPRPGSETRKELGAILGGTKQRRNTLPVYGPIRKPGSSHWGQAPAAAGRGSWRRCCREAGPASWSQGPGVPGKRAGVRPPSHPSVQSRVASEAACLRSAGENRTLVQRNPGSTRPGYDCRGLALRTPKERLTAASHPDPPHLESAFTAPLLSPLPHWKEVIVISDIEKYYSTLICTMKKGDDRSEEVKLHTKEVVLELNPMQGGKAMLHKKRINTNEKTNENSPTEVMPHLTPSCAPPRCLGDPWARARARMTDYGEEQRNELEALESIYPDSFTA</sequence>
<comment type="caution">
    <text evidence="2">The sequence shown here is derived from an EMBL/GenBank/DDBJ whole genome shotgun (WGS) entry which is preliminary data.</text>
</comment>
<name>A0ABQ9UTF5_SAGOE</name>
<reference evidence="2 3" key="1">
    <citation type="submission" date="2023-05" db="EMBL/GenBank/DDBJ databases">
        <title>B98-5 Cell Line De Novo Hybrid Assembly: An Optical Mapping Approach.</title>
        <authorList>
            <person name="Kananen K."/>
            <person name="Auerbach J.A."/>
            <person name="Kautto E."/>
            <person name="Blachly J.S."/>
        </authorList>
    </citation>
    <scope>NUCLEOTIDE SEQUENCE [LARGE SCALE GENOMIC DNA]</scope>
    <source>
        <strain evidence="2">B95-8</strain>
        <tissue evidence="2">Cell line</tissue>
    </source>
</reference>
<evidence type="ECO:0000313" key="3">
    <source>
        <dbReference type="Proteomes" id="UP001266305"/>
    </source>
</evidence>
<feature type="compositionally biased region" description="Basic and acidic residues" evidence="1">
    <location>
        <begin position="170"/>
        <end position="183"/>
    </location>
</feature>
<evidence type="ECO:0000313" key="2">
    <source>
        <dbReference type="EMBL" id="KAK2099773.1"/>
    </source>
</evidence>
<gene>
    <name evidence="2" type="ORF">P7K49_021121</name>
</gene>
<proteinExistence type="predicted"/>
<dbReference type="Gene3D" id="3.10.110.10">
    <property type="entry name" value="Ubiquitin Conjugating Enzyme"/>
    <property type="match status" value="1"/>
</dbReference>